<dbReference type="PANTHER" id="PTHR43318:SF2">
    <property type="entry name" value="UDP-N-ACETYLGLUCOSAMINE 4,6-DEHYDRATASE (INVERTING)"/>
    <property type="match status" value="1"/>
</dbReference>
<feature type="transmembrane region" description="Helical" evidence="1">
    <location>
        <begin position="87"/>
        <end position="111"/>
    </location>
</feature>
<dbReference type="InterPro" id="IPR051203">
    <property type="entry name" value="Polysaccharide_Synthase-Rel"/>
</dbReference>
<feature type="non-terminal residue" evidence="2">
    <location>
        <position position="278"/>
    </location>
</feature>
<feature type="transmembrane region" description="Helical" evidence="1">
    <location>
        <begin position="117"/>
        <end position="140"/>
    </location>
</feature>
<keyword evidence="1" id="KW-0812">Transmembrane</keyword>
<dbReference type="Gene3D" id="3.40.50.720">
    <property type="entry name" value="NAD(P)-binding Rossmann-like Domain"/>
    <property type="match status" value="1"/>
</dbReference>
<sequence length="278" mass="31672">MRNIYSTIISFFLNLNRANKTVFLMIADYLILTLSFWSSLSIRSNSFFILTSETSMLVLLSPLISVPIFYFFGLYNSMARYTSYQTIRIIILGVSIYTTLWFILLLYIGIFEKPYDFLIINWILTIFLIGGIRIVIRWLLTAEEFSSTKVVIYGAGSAGIQLKSAIEYNRSIKVSGFLDDDPNIQGLNIENTRVYKPSLLSKLIDKKGISQVLIALPTIQRSEKIALLRSLKKYPVEIRSLPDLGDIVEGKVLVSDLKKIKIGDLLGRDTRKPDMKLL</sequence>
<gene>
    <name evidence="2" type="ORF">METZ01_LOCUS201356</name>
</gene>
<keyword evidence="1" id="KW-0472">Membrane</keyword>
<evidence type="ECO:0000256" key="1">
    <source>
        <dbReference type="SAM" id="Phobius"/>
    </source>
</evidence>
<evidence type="ECO:0000313" key="2">
    <source>
        <dbReference type="EMBL" id="SVB48502.1"/>
    </source>
</evidence>
<proteinExistence type="predicted"/>
<dbReference type="PANTHER" id="PTHR43318">
    <property type="entry name" value="UDP-N-ACETYLGLUCOSAMINE 4,6-DEHYDRATASE"/>
    <property type="match status" value="1"/>
</dbReference>
<accession>A0A382EDV7</accession>
<feature type="transmembrane region" description="Helical" evidence="1">
    <location>
        <begin position="54"/>
        <end position="75"/>
    </location>
</feature>
<dbReference type="SUPFAM" id="SSF51735">
    <property type="entry name" value="NAD(P)-binding Rossmann-fold domains"/>
    <property type="match status" value="1"/>
</dbReference>
<name>A0A382EDV7_9ZZZZ</name>
<keyword evidence="1" id="KW-1133">Transmembrane helix</keyword>
<dbReference type="InterPro" id="IPR036291">
    <property type="entry name" value="NAD(P)-bd_dom_sf"/>
</dbReference>
<reference evidence="2" key="1">
    <citation type="submission" date="2018-05" db="EMBL/GenBank/DDBJ databases">
        <authorList>
            <person name="Lanie J.A."/>
            <person name="Ng W.-L."/>
            <person name="Kazmierczak K.M."/>
            <person name="Andrzejewski T.M."/>
            <person name="Davidsen T.M."/>
            <person name="Wayne K.J."/>
            <person name="Tettelin H."/>
            <person name="Glass J.I."/>
            <person name="Rusch D."/>
            <person name="Podicherti R."/>
            <person name="Tsui H.-C.T."/>
            <person name="Winkler M.E."/>
        </authorList>
    </citation>
    <scope>NUCLEOTIDE SEQUENCE</scope>
</reference>
<protein>
    <recommendedName>
        <fullName evidence="3">Polysaccharide biosynthesis protein CapD-like domain-containing protein</fullName>
    </recommendedName>
</protein>
<feature type="transmembrane region" description="Helical" evidence="1">
    <location>
        <begin position="21"/>
        <end position="42"/>
    </location>
</feature>
<dbReference type="Pfam" id="PF13727">
    <property type="entry name" value="CoA_binding_3"/>
    <property type="match status" value="1"/>
</dbReference>
<organism evidence="2">
    <name type="scientific">marine metagenome</name>
    <dbReference type="NCBI Taxonomy" id="408172"/>
    <lineage>
        <taxon>unclassified sequences</taxon>
        <taxon>metagenomes</taxon>
        <taxon>ecological metagenomes</taxon>
    </lineage>
</organism>
<dbReference type="EMBL" id="UINC01043863">
    <property type="protein sequence ID" value="SVB48502.1"/>
    <property type="molecule type" value="Genomic_DNA"/>
</dbReference>
<dbReference type="AlphaFoldDB" id="A0A382EDV7"/>
<evidence type="ECO:0008006" key="3">
    <source>
        <dbReference type="Google" id="ProtNLM"/>
    </source>
</evidence>